<gene>
    <name evidence="2" type="ORF">QYE77_09005</name>
</gene>
<name>A0ABU3NNI0_9CHLR</name>
<dbReference type="EMBL" id="JAUHMF010000002">
    <property type="protein sequence ID" value="MDT8898404.1"/>
    <property type="molecule type" value="Genomic_DNA"/>
</dbReference>
<reference evidence="2 3" key="1">
    <citation type="submission" date="2023-07" db="EMBL/GenBank/DDBJ databases">
        <title>Novel species of Thermanaerothrix with wide hydrolytic capabilities.</title>
        <authorList>
            <person name="Zayulina K.S."/>
            <person name="Podosokorskaya O.A."/>
            <person name="Elcheninov A.G."/>
        </authorList>
    </citation>
    <scope>NUCLEOTIDE SEQUENCE [LARGE SCALE GENOMIC DNA]</scope>
    <source>
        <strain evidence="2 3">4228-RoL</strain>
    </source>
</reference>
<evidence type="ECO:0000313" key="3">
    <source>
        <dbReference type="Proteomes" id="UP001254165"/>
    </source>
</evidence>
<evidence type="ECO:0000313" key="2">
    <source>
        <dbReference type="EMBL" id="MDT8898404.1"/>
    </source>
</evidence>
<feature type="region of interest" description="Disordered" evidence="1">
    <location>
        <begin position="1"/>
        <end position="41"/>
    </location>
</feature>
<comment type="caution">
    <text evidence="2">The sequence shown here is derived from an EMBL/GenBank/DDBJ whole genome shotgun (WGS) entry which is preliminary data.</text>
</comment>
<sequence>MRAKIEGRANGREDLAGAARAHHDQGAVVEDAATQPLGDPDAFDLREGEFQRAALNPSLLC</sequence>
<protein>
    <submittedName>
        <fullName evidence="2">Uncharacterized protein</fullName>
    </submittedName>
</protein>
<feature type="compositionally biased region" description="Basic and acidic residues" evidence="1">
    <location>
        <begin position="1"/>
        <end position="25"/>
    </location>
</feature>
<accession>A0ABU3NNI0</accession>
<dbReference type="Proteomes" id="UP001254165">
    <property type="component" value="Unassembled WGS sequence"/>
</dbReference>
<organism evidence="2 3">
    <name type="scientific">Thermanaerothrix solaris</name>
    <dbReference type="NCBI Taxonomy" id="3058434"/>
    <lineage>
        <taxon>Bacteria</taxon>
        <taxon>Bacillati</taxon>
        <taxon>Chloroflexota</taxon>
        <taxon>Anaerolineae</taxon>
        <taxon>Anaerolineales</taxon>
        <taxon>Anaerolineaceae</taxon>
        <taxon>Thermanaerothrix</taxon>
    </lineage>
</organism>
<proteinExistence type="predicted"/>
<keyword evidence="3" id="KW-1185">Reference proteome</keyword>
<evidence type="ECO:0000256" key="1">
    <source>
        <dbReference type="SAM" id="MobiDB-lite"/>
    </source>
</evidence>